<dbReference type="InterPro" id="IPR026564">
    <property type="entry name" value="Transcrip_reg_TACO1-like_dom3"/>
</dbReference>
<dbReference type="GO" id="GO:0005737">
    <property type="term" value="C:cytoplasm"/>
    <property type="evidence" value="ECO:0007669"/>
    <property type="project" value="UniProtKB-SubCell"/>
</dbReference>
<evidence type="ECO:0000259" key="5">
    <source>
        <dbReference type="Pfam" id="PF01709"/>
    </source>
</evidence>
<evidence type="ECO:0000256" key="1">
    <source>
        <dbReference type="ARBA" id="ARBA00008724"/>
    </source>
</evidence>
<accession>A0A2M7XGP1</accession>
<proteinExistence type="inferred from homology"/>
<dbReference type="Pfam" id="PF01709">
    <property type="entry name" value="Transcrip_reg"/>
    <property type="match status" value="1"/>
</dbReference>
<dbReference type="EMBL" id="PFWT01000003">
    <property type="protein sequence ID" value="PJA47043.1"/>
    <property type="molecule type" value="Genomic_DNA"/>
</dbReference>
<evidence type="ECO:0000313" key="8">
    <source>
        <dbReference type="Proteomes" id="UP000231263"/>
    </source>
</evidence>
<dbReference type="Gene3D" id="3.30.70.980">
    <property type="match status" value="2"/>
</dbReference>
<dbReference type="Pfam" id="PF20772">
    <property type="entry name" value="TACO1_YebC_N"/>
    <property type="match status" value="1"/>
</dbReference>
<feature type="domain" description="TACO1/YebC-like second and third" evidence="5">
    <location>
        <begin position="85"/>
        <end position="238"/>
    </location>
</feature>
<evidence type="ECO:0000256" key="2">
    <source>
        <dbReference type="ARBA" id="ARBA00023015"/>
    </source>
</evidence>
<dbReference type="NCBIfam" id="TIGR01033">
    <property type="entry name" value="YebC/PmpR family DNA-binding transcriptional regulator"/>
    <property type="match status" value="1"/>
</dbReference>
<evidence type="ECO:0000256" key="3">
    <source>
        <dbReference type="ARBA" id="ARBA00023163"/>
    </source>
</evidence>
<dbReference type="GO" id="GO:0003677">
    <property type="term" value="F:DNA binding"/>
    <property type="evidence" value="ECO:0007669"/>
    <property type="project" value="UniProtKB-UniRule"/>
</dbReference>
<gene>
    <name evidence="7" type="ORF">CO173_00500</name>
</gene>
<keyword evidence="3 4" id="KW-0804">Transcription</keyword>
<dbReference type="InterPro" id="IPR017856">
    <property type="entry name" value="Integrase-like_N"/>
</dbReference>
<organism evidence="7 8">
    <name type="scientific">Candidatus Uhrbacteria bacterium CG_4_9_14_3_um_filter_41_35</name>
    <dbReference type="NCBI Taxonomy" id="1975034"/>
    <lineage>
        <taxon>Bacteria</taxon>
        <taxon>Candidatus Uhriibacteriota</taxon>
    </lineage>
</organism>
<dbReference type="AlphaFoldDB" id="A0A2M7XGP1"/>
<evidence type="ECO:0000256" key="4">
    <source>
        <dbReference type="HAMAP-Rule" id="MF_00693"/>
    </source>
</evidence>
<name>A0A2M7XGP1_9BACT</name>
<dbReference type="Proteomes" id="UP000231263">
    <property type="component" value="Unassembled WGS sequence"/>
</dbReference>
<dbReference type="HAMAP" id="MF_00693">
    <property type="entry name" value="Transcrip_reg_TACO1"/>
    <property type="match status" value="1"/>
</dbReference>
<keyword evidence="4 7" id="KW-0238">DNA-binding</keyword>
<dbReference type="Gene3D" id="1.10.10.200">
    <property type="match status" value="1"/>
</dbReference>
<comment type="subcellular location">
    <subcellularLocation>
        <location evidence="4">Cytoplasm</location>
    </subcellularLocation>
</comment>
<comment type="caution">
    <text evidence="7">The sequence shown here is derived from an EMBL/GenBank/DDBJ whole genome shotgun (WGS) entry which is preliminary data.</text>
</comment>
<protein>
    <recommendedName>
        <fullName evidence="4">Probable transcriptional regulatory protein CO173_00500</fullName>
    </recommendedName>
</protein>
<evidence type="ECO:0000313" key="7">
    <source>
        <dbReference type="EMBL" id="PJA47043.1"/>
    </source>
</evidence>
<comment type="similarity">
    <text evidence="1 4">Belongs to the TACO1 family.</text>
</comment>
<evidence type="ECO:0000259" key="6">
    <source>
        <dbReference type="Pfam" id="PF20772"/>
    </source>
</evidence>
<dbReference type="PANTHER" id="PTHR12532:SF0">
    <property type="entry name" value="TRANSLATIONAL ACTIVATOR OF CYTOCHROME C OXIDASE 1"/>
    <property type="match status" value="1"/>
</dbReference>
<keyword evidence="2 4" id="KW-0805">Transcription regulation</keyword>
<dbReference type="NCBIfam" id="NF009044">
    <property type="entry name" value="PRK12378.1"/>
    <property type="match status" value="1"/>
</dbReference>
<dbReference type="InterPro" id="IPR049083">
    <property type="entry name" value="TACO1_YebC_N"/>
</dbReference>
<dbReference type="PANTHER" id="PTHR12532">
    <property type="entry name" value="TRANSLATIONAL ACTIVATOR OF CYTOCHROME C OXIDASE 1"/>
    <property type="match status" value="1"/>
</dbReference>
<dbReference type="FunFam" id="1.10.10.200:FF:000002">
    <property type="entry name" value="Probable transcriptional regulatory protein CLM62_37755"/>
    <property type="match status" value="1"/>
</dbReference>
<dbReference type="SUPFAM" id="SSF75625">
    <property type="entry name" value="YebC-like"/>
    <property type="match status" value="1"/>
</dbReference>
<feature type="domain" description="TACO1/YebC-like N-terminal" evidence="6">
    <location>
        <begin position="5"/>
        <end position="76"/>
    </location>
</feature>
<dbReference type="InterPro" id="IPR048300">
    <property type="entry name" value="TACO1_YebC-like_2nd/3rd_dom"/>
</dbReference>
<reference evidence="8" key="1">
    <citation type="submission" date="2017-09" db="EMBL/GenBank/DDBJ databases">
        <title>Depth-based differentiation of microbial function through sediment-hosted aquifers and enrichment of novel symbionts in the deep terrestrial subsurface.</title>
        <authorList>
            <person name="Probst A.J."/>
            <person name="Ladd B."/>
            <person name="Jarett J.K."/>
            <person name="Geller-Mcgrath D.E."/>
            <person name="Sieber C.M.K."/>
            <person name="Emerson J.B."/>
            <person name="Anantharaman K."/>
            <person name="Thomas B.C."/>
            <person name="Malmstrom R."/>
            <person name="Stieglmeier M."/>
            <person name="Klingl A."/>
            <person name="Woyke T."/>
            <person name="Ryan C.M."/>
            <person name="Banfield J.F."/>
        </authorList>
    </citation>
    <scope>NUCLEOTIDE SEQUENCE [LARGE SCALE GENOMIC DNA]</scope>
</reference>
<sequence length="239" mass="25866">MSGHSKWASIKHKKGAADAKRGKVFSKLAKLMTVAAKEGGSDLNMNFSLRMLAEKAKKANMPKDNIERAISRGTGEGADGVQMIEAVYEAMGPGGTAIIVETLTDNTNRTLGNLKNTIIKRGGNFGAKVLWMFDKKGVVRVEDASAIADRDIFELALIEARADDIIYDENALSVYCAVPDLQSVTEAVVSGGLEIESAGLEYVAKDEIKLSEEDEEKLFTLMDLIEEDEDVTNVFSNAA</sequence>
<dbReference type="InterPro" id="IPR029072">
    <property type="entry name" value="YebC-like"/>
</dbReference>
<dbReference type="NCBIfam" id="NF001030">
    <property type="entry name" value="PRK00110.1"/>
    <property type="match status" value="1"/>
</dbReference>
<keyword evidence="4" id="KW-0963">Cytoplasm</keyword>
<dbReference type="InterPro" id="IPR002876">
    <property type="entry name" value="Transcrip_reg_TACO1-like"/>
</dbReference>
<dbReference type="GO" id="GO:0006355">
    <property type="term" value="P:regulation of DNA-templated transcription"/>
    <property type="evidence" value="ECO:0007669"/>
    <property type="project" value="UniProtKB-UniRule"/>
</dbReference>